<sequence>MMDIDEKTGGAQMMGERFYLYDDTVEAAVRFVSFVGERQRFDLALIETDRFYGKWLVLDLQSNRFAILGRDDLEEPGYIEHAYQLHEQDANDLRAFLEEYLS</sequence>
<dbReference type="Proteomes" id="UP000016424">
    <property type="component" value="Unassembled WGS sequence"/>
</dbReference>
<gene>
    <name evidence="1" type="ORF">GBL_0989</name>
</gene>
<dbReference type="Pfam" id="PF11256">
    <property type="entry name" value="SAV0927-like"/>
    <property type="match status" value="1"/>
</dbReference>
<dbReference type="AlphaFoldDB" id="U2X2P9"/>
<evidence type="ECO:0008006" key="3">
    <source>
        <dbReference type="Google" id="ProtNLM"/>
    </source>
</evidence>
<evidence type="ECO:0000313" key="1">
    <source>
        <dbReference type="EMBL" id="GAD12772.1"/>
    </source>
</evidence>
<dbReference type="EMBL" id="BASG01000005">
    <property type="protein sequence ID" value="GAD12772.1"/>
    <property type="molecule type" value="Genomic_DNA"/>
</dbReference>
<proteinExistence type="predicted"/>
<reference evidence="2" key="1">
    <citation type="journal article" date="2013" name="Genome">
        <title>Draft Genome Sequence of Geobacillus kaustophilus GBlys, a Lysogenic Strain with Bacteriophage phiOH2.</title>
        <authorList>
            <person name="Doi K."/>
            <person name="Mori K."/>
            <person name="Martono H."/>
            <person name="Nagayoshi Y."/>
            <person name="Fujino Y."/>
            <person name="Tashiro K."/>
            <person name="Kuhara S."/>
            <person name="Ohshima T."/>
        </authorList>
    </citation>
    <scope>NUCLEOTIDE SEQUENCE [LARGE SCALE GENOMIC DNA]</scope>
    <source>
        <strain evidence="2">GBlys</strain>
    </source>
</reference>
<accession>U2X2P9</accession>
<protein>
    <recommendedName>
        <fullName evidence="3">Cytosolic protein</fullName>
    </recommendedName>
</protein>
<dbReference type="InterPro" id="IPR021415">
    <property type="entry name" value="SAV0927-like"/>
</dbReference>
<name>U2X2P9_GEOKU</name>
<comment type="caution">
    <text evidence="1">The sequence shown here is derived from an EMBL/GenBank/DDBJ whole genome shotgun (WGS) entry which is preliminary data.</text>
</comment>
<organism evidence="1 2">
    <name type="scientific">Geobacillus kaustophilus GBlys</name>
    <dbReference type="NCBI Taxonomy" id="1337888"/>
    <lineage>
        <taxon>Bacteria</taxon>
        <taxon>Bacillati</taxon>
        <taxon>Bacillota</taxon>
        <taxon>Bacilli</taxon>
        <taxon>Bacillales</taxon>
        <taxon>Anoxybacillaceae</taxon>
        <taxon>Geobacillus</taxon>
        <taxon>Geobacillus thermoleovorans group</taxon>
    </lineage>
</organism>
<evidence type="ECO:0000313" key="2">
    <source>
        <dbReference type="Proteomes" id="UP000016424"/>
    </source>
</evidence>